<evidence type="ECO:0000313" key="15">
    <source>
        <dbReference type="EMBL" id="QHC49251.1"/>
    </source>
</evidence>
<dbReference type="AlphaFoldDB" id="A0A6I6SIU4"/>
<evidence type="ECO:0000259" key="14">
    <source>
        <dbReference type="PROSITE" id="PS51217"/>
    </source>
</evidence>
<dbReference type="PANTHER" id="PTHR11070">
    <property type="entry name" value="UVRD / RECB / PCRA DNA HELICASE FAMILY MEMBER"/>
    <property type="match status" value="1"/>
</dbReference>
<keyword evidence="16" id="KW-1185">Reference proteome</keyword>
<comment type="similarity">
    <text evidence="1">Belongs to the helicase family. UvrD subfamily.</text>
</comment>
<dbReference type="PANTHER" id="PTHR11070:SF2">
    <property type="entry name" value="ATP-DEPENDENT DNA HELICASE SRS2"/>
    <property type="match status" value="1"/>
</dbReference>
<evidence type="ECO:0000313" key="16">
    <source>
        <dbReference type="Proteomes" id="UP000464013"/>
    </source>
</evidence>
<keyword evidence="4 12" id="KW-0347">Helicase</keyword>
<proteinExistence type="inferred from homology"/>
<dbReference type="GO" id="GO:0043138">
    <property type="term" value="F:3'-5' DNA helicase activity"/>
    <property type="evidence" value="ECO:0007669"/>
    <property type="project" value="UniProtKB-EC"/>
</dbReference>
<evidence type="ECO:0000256" key="7">
    <source>
        <dbReference type="ARBA" id="ARBA00023235"/>
    </source>
</evidence>
<gene>
    <name evidence="15" type="ORF">EKK97_05955</name>
</gene>
<evidence type="ECO:0000256" key="8">
    <source>
        <dbReference type="ARBA" id="ARBA00034617"/>
    </source>
</evidence>
<evidence type="ECO:0000256" key="2">
    <source>
        <dbReference type="ARBA" id="ARBA00022741"/>
    </source>
</evidence>
<dbReference type="Gene3D" id="3.40.50.300">
    <property type="entry name" value="P-loop containing nucleotide triphosphate hydrolases"/>
    <property type="match status" value="2"/>
</dbReference>
<dbReference type="Gene3D" id="1.10.10.160">
    <property type="match status" value="1"/>
</dbReference>
<dbReference type="GO" id="GO:0003677">
    <property type="term" value="F:DNA binding"/>
    <property type="evidence" value="ECO:0007669"/>
    <property type="project" value="UniProtKB-KW"/>
</dbReference>
<keyword evidence="3 12" id="KW-0378">Hydrolase</keyword>
<comment type="catalytic activity">
    <reaction evidence="8">
        <text>Couples ATP hydrolysis with the unwinding of duplex DNA by translocating in the 3'-5' direction.</text>
        <dbReference type="EC" id="5.6.2.4"/>
    </reaction>
</comment>
<evidence type="ECO:0000256" key="1">
    <source>
        <dbReference type="ARBA" id="ARBA00009922"/>
    </source>
</evidence>
<dbReference type="SUPFAM" id="SSF52540">
    <property type="entry name" value="P-loop containing nucleoside triphosphate hydrolases"/>
    <property type="match status" value="1"/>
</dbReference>
<dbReference type="InterPro" id="IPR027417">
    <property type="entry name" value="P-loop_NTPase"/>
</dbReference>
<evidence type="ECO:0000259" key="13">
    <source>
        <dbReference type="PROSITE" id="PS51198"/>
    </source>
</evidence>
<name>A0A6I6SIU4_9GAMM</name>
<dbReference type="OrthoDB" id="1100019at2"/>
<evidence type="ECO:0000256" key="11">
    <source>
        <dbReference type="ARBA" id="ARBA00048988"/>
    </source>
</evidence>
<dbReference type="CDD" id="cd17932">
    <property type="entry name" value="DEXQc_UvrD"/>
    <property type="match status" value="1"/>
</dbReference>
<dbReference type="EMBL" id="CP035042">
    <property type="protein sequence ID" value="QHC49251.1"/>
    <property type="molecule type" value="Genomic_DNA"/>
</dbReference>
<dbReference type="Proteomes" id="UP000464013">
    <property type="component" value="Chromosome"/>
</dbReference>
<accession>A0A6I6SIU4</accession>
<evidence type="ECO:0000256" key="3">
    <source>
        <dbReference type="ARBA" id="ARBA00022801"/>
    </source>
</evidence>
<evidence type="ECO:0000256" key="9">
    <source>
        <dbReference type="ARBA" id="ARBA00034808"/>
    </source>
</evidence>
<keyword evidence="6" id="KW-0238">DNA-binding</keyword>
<dbReference type="GO" id="GO:0005524">
    <property type="term" value="F:ATP binding"/>
    <property type="evidence" value="ECO:0007669"/>
    <property type="project" value="UniProtKB-UniRule"/>
</dbReference>
<evidence type="ECO:0000256" key="6">
    <source>
        <dbReference type="ARBA" id="ARBA00023125"/>
    </source>
</evidence>
<evidence type="ECO:0000256" key="12">
    <source>
        <dbReference type="PROSITE-ProRule" id="PRU00560"/>
    </source>
</evidence>
<dbReference type="Pfam" id="PF00580">
    <property type="entry name" value="UvrD-helicase"/>
    <property type="match status" value="1"/>
</dbReference>
<dbReference type="PROSITE" id="PS51217">
    <property type="entry name" value="UVRD_HELICASE_CTER"/>
    <property type="match status" value="1"/>
</dbReference>
<keyword evidence="5 12" id="KW-0067">ATP-binding</keyword>
<keyword evidence="7" id="KW-0413">Isomerase</keyword>
<dbReference type="RefSeq" id="WP_159550236.1">
    <property type="nucleotide sequence ID" value="NZ_CP035042.1"/>
</dbReference>
<dbReference type="EC" id="5.6.2.4" evidence="9"/>
<dbReference type="KEGG" id="htx:EKK97_05955"/>
<feature type="domain" description="UvrD-like helicase ATP-binding" evidence="13">
    <location>
        <begin position="7"/>
        <end position="289"/>
    </location>
</feature>
<feature type="binding site" evidence="12">
    <location>
        <begin position="28"/>
        <end position="35"/>
    </location>
    <ligand>
        <name>ATP</name>
        <dbReference type="ChEBI" id="CHEBI:30616"/>
    </ligand>
</feature>
<keyword evidence="2 12" id="KW-0547">Nucleotide-binding</keyword>
<dbReference type="InterPro" id="IPR013986">
    <property type="entry name" value="DExx_box_DNA_helicase_dom_sf"/>
</dbReference>
<dbReference type="GO" id="GO:0016787">
    <property type="term" value="F:hydrolase activity"/>
    <property type="evidence" value="ECO:0007669"/>
    <property type="project" value="UniProtKB-UniRule"/>
</dbReference>
<dbReference type="InterPro" id="IPR000212">
    <property type="entry name" value="DNA_helicase_UvrD/REP"/>
</dbReference>
<dbReference type="InterPro" id="IPR014016">
    <property type="entry name" value="UvrD-like_ATP-bd"/>
</dbReference>
<sequence>MEDGFKWRLSDEQLSVATHVDGPLLVVAGPGSGKTRVLTERIRNLLTNVPGHFRVLALTFTNKAAAEMKERLADLGDVRERAFIGTLHGFCLEVLSERGKFVGLEGAPNIFEQAKDRQEVLEKAITEDPFLSEKLADITDSKERKRRVGKWLSAISYVKSHPVTCAVIEDEEVQRVLDAYNAGMQACNAFDFDDLLLLTYKLFIDNPKVGDIYRRLYKFICLDEAQDMNEAQYAVIAALCSGSHRNVMMVGDPRQSIYGFNTSSPEYMERFGQDFRAKRVQLMANYRSSRAVVNFAQTLDPNYMVDQQLPIPGCVRVLRGADEKNEAVQIADELERLFLEGHPDVEGGIEPGKCAILGRTRFALLNIEAELKKRGITFYKRLSANHENESEVVDDFLIALRVMANPRDLLHLSALAKRWKVGTPDTSDDFLTTIRLMASEADESRVGAVVNSIAAVAKKLSRLDLMPALTVLEEHADALDEADRLAIYEDVAVLRQEWDQFLRSATGTRSLPAFLSGKALGAVQKTSREGVALLTVHSSKGLEFDVVFMAGMAEGMFPDYRATGAKERAEENRNAFVAATRAKRLLYLTYPMSRVMPWGDIRRQAPSRFLTGAPD</sequence>
<evidence type="ECO:0000256" key="4">
    <source>
        <dbReference type="ARBA" id="ARBA00022806"/>
    </source>
</evidence>
<dbReference type="InterPro" id="IPR014017">
    <property type="entry name" value="DNA_helicase_UvrD-like_C"/>
</dbReference>
<evidence type="ECO:0000256" key="10">
    <source>
        <dbReference type="ARBA" id="ARBA00034923"/>
    </source>
</evidence>
<dbReference type="GO" id="GO:0000725">
    <property type="term" value="P:recombinational repair"/>
    <property type="evidence" value="ECO:0007669"/>
    <property type="project" value="TreeGrafter"/>
</dbReference>
<feature type="domain" description="UvrD-like helicase C-terminal" evidence="14">
    <location>
        <begin position="278"/>
        <end position="541"/>
    </location>
</feature>
<dbReference type="PROSITE" id="PS51198">
    <property type="entry name" value="UVRD_HELICASE_ATP_BIND"/>
    <property type="match status" value="1"/>
</dbReference>
<dbReference type="Gene3D" id="1.10.486.10">
    <property type="entry name" value="PCRA, domain 4"/>
    <property type="match status" value="1"/>
</dbReference>
<organism evidence="15 16">
    <name type="scientific">Billgrantia tianxiuensis</name>
    <dbReference type="NCBI Taxonomy" id="2497861"/>
    <lineage>
        <taxon>Bacteria</taxon>
        <taxon>Pseudomonadati</taxon>
        <taxon>Pseudomonadota</taxon>
        <taxon>Gammaproteobacteria</taxon>
        <taxon>Oceanospirillales</taxon>
        <taxon>Halomonadaceae</taxon>
        <taxon>Billgrantia</taxon>
    </lineage>
</organism>
<protein>
    <recommendedName>
        <fullName evidence="9">DNA 3'-5' helicase</fullName>
        <ecNumber evidence="9">5.6.2.4</ecNumber>
    </recommendedName>
    <alternativeName>
        <fullName evidence="10">DNA 3'-5' helicase II</fullName>
    </alternativeName>
</protein>
<dbReference type="Pfam" id="PF13361">
    <property type="entry name" value="UvrD_C"/>
    <property type="match status" value="2"/>
</dbReference>
<evidence type="ECO:0000256" key="5">
    <source>
        <dbReference type="ARBA" id="ARBA00022840"/>
    </source>
</evidence>
<reference evidence="15 16" key="1">
    <citation type="submission" date="2019-01" db="EMBL/GenBank/DDBJ databases">
        <title>Complete genome of a denitifying bacterium Halomons sp. BC-M4-5.</title>
        <authorList>
            <person name="Wang L."/>
            <person name="Shao Z."/>
        </authorList>
    </citation>
    <scope>NUCLEOTIDE SEQUENCE [LARGE SCALE GENOMIC DNA]</scope>
    <source>
        <strain evidence="15 16">BC-M4-5</strain>
    </source>
</reference>
<comment type="catalytic activity">
    <reaction evidence="11">
        <text>ATP + H2O = ADP + phosphate + H(+)</text>
        <dbReference type="Rhea" id="RHEA:13065"/>
        <dbReference type="ChEBI" id="CHEBI:15377"/>
        <dbReference type="ChEBI" id="CHEBI:15378"/>
        <dbReference type="ChEBI" id="CHEBI:30616"/>
        <dbReference type="ChEBI" id="CHEBI:43474"/>
        <dbReference type="ChEBI" id="CHEBI:456216"/>
        <dbReference type="EC" id="5.6.2.4"/>
    </reaction>
</comment>